<evidence type="ECO:0000256" key="2">
    <source>
        <dbReference type="SAM" id="MobiDB-lite"/>
    </source>
</evidence>
<feature type="region of interest" description="Disordered" evidence="2">
    <location>
        <begin position="23"/>
        <end position="56"/>
    </location>
</feature>
<dbReference type="RefSeq" id="XP_070917650.1">
    <property type="nucleotide sequence ID" value="XM_071061549.1"/>
</dbReference>
<feature type="coiled-coil region" evidence="1">
    <location>
        <begin position="340"/>
        <end position="367"/>
    </location>
</feature>
<dbReference type="Proteomes" id="UP001628179">
    <property type="component" value="Unassembled WGS sequence"/>
</dbReference>
<protein>
    <recommendedName>
        <fullName evidence="5">Interferon-related developmental regulator N-terminal domain-containing protein</fullName>
    </recommendedName>
</protein>
<dbReference type="EMBL" id="BAAFSV010000003">
    <property type="protein sequence ID" value="GAB1315919.1"/>
    <property type="molecule type" value="Genomic_DNA"/>
</dbReference>
<gene>
    <name evidence="3" type="ORF">MFIFM68171_06129</name>
</gene>
<accession>A0ABQ0GDV1</accession>
<dbReference type="SUPFAM" id="SSF48371">
    <property type="entry name" value="ARM repeat"/>
    <property type="match status" value="1"/>
</dbReference>
<sequence length="400" mass="45122">MKSTASATETMYKYRFDKWGITKNERNAPSKRGDRRQRREIKTSRGSSSSSMSNDVGVSRKDLFENMCTLCVEGIQQKQANIWALEDEFRVFDDDWEDAYGSAAALILELANNPDSPSGWDTLREDIAPMVKTLNYFSFPTILIIAFKMSNKLVDPKVRHTMGDFLSGCLGIARAESVTSSRHVALANLLEGLNHAAEQHDNIESLVKVIISCYIHLANNCDTSVKSGGATALSLLSFYHVQLGFDEPWLEGTLDKIMKLLKRAEADRGEDDKATIEIMGLAIMVLQKTKQEKTLQHMCAQMRLRINRQLDNLPRDDPDHRYFLDRLLDAHHLEFRLAQEDGADELAAALKNEYARLEAKHEKEKDGYGKVLDLEVKELTSKLDRTSMCERGPTDVGTQG</sequence>
<organism evidence="3 4">
    <name type="scientific">Madurella fahalii</name>
    <dbReference type="NCBI Taxonomy" id="1157608"/>
    <lineage>
        <taxon>Eukaryota</taxon>
        <taxon>Fungi</taxon>
        <taxon>Dikarya</taxon>
        <taxon>Ascomycota</taxon>
        <taxon>Pezizomycotina</taxon>
        <taxon>Sordariomycetes</taxon>
        <taxon>Sordariomycetidae</taxon>
        <taxon>Sordariales</taxon>
        <taxon>Sordariales incertae sedis</taxon>
        <taxon>Madurella</taxon>
    </lineage>
</organism>
<feature type="compositionally biased region" description="Basic and acidic residues" evidence="2">
    <location>
        <begin position="23"/>
        <end position="32"/>
    </location>
</feature>
<keyword evidence="1" id="KW-0175">Coiled coil</keyword>
<name>A0ABQ0GDV1_9PEZI</name>
<evidence type="ECO:0000313" key="3">
    <source>
        <dbReference type="EMBL" id="GAB1315919.1"/>
    </source>
</evidence>
<proteinExistence type="predicted"/>
<keyword evidence="4" id="KW-1185">Reference proteome</keyword>
<comment type="caution">
    <text evidence="3">The sequence shown here is derived from an EMBL/GenBank/DDBJ whole genome shotgun (WGS) entry which is preliminary data.</text>
</comment>
<dbReference type="GeneID" id="98176872"/>
<evidence type="ECO:0000313" key="4">
    <source>
        <dbReference type="Proteomes" id="UP001628179"/>
    </source>
</evidence>
<reference evidence="3 4" key="1">
    <citation type="submission" date="2024-09" db="EMBL/GenBank/DDBJ databases">
        <title>Itraconazole resistance in Madurella fahalii resulting from another homologue of gene encoding cytochrome P450 14-alpha sterol demethylase (CYP51).</title>
        <authorList>
            <person name="Yoshioka I."/>
            <person name="Fahal A.H."/>
            <person name="Kaneko S."/>
            <person name="Yaguchi T."/>
        </authorList>
    </citation>
    <scope>NUCLEOTIDE SEQUENCE [LARGE SCALE GENOMIC DNA]</scope>
    <source>
        <strain evidence="3 4">IFM 68171</strain>
    </source>
</reference>
<feature type="compositionally biased region" description="Low complexity" evidence="2">
    <location>
        <begin position="44"/>
        <end position="56"/>
    </location>
</feature>
<evidence type="ECO:0000256" key="1">
    <source>
        <dbReference type="SAM" id="Coils"/>
    </source>
</evidence>
<evidence type="ECO:0008006" key="5">
    <source>
        <dbReference type="Google" id="ProtNLM"/>
    </source>
</evidence>
<dbReference type="InterPro" id="IPR016024">
    <property type="entry name" value="ARM-type_fold"/>
</dbReference>